<proteinExistence type="predicted"/>
<dbReference type="Gene3D" id="3.20.20.80">
    <property type="entry name" value="Glycosidases"/>
    <property type="match status" value="1"/>
</dbReference>
<evidence type="ECO:0000313" key="2">
    <source>
        <dbReference type="Proteomes" id="UP000594943"/>
    </source>
</evidence>
<organism evidence="1 2">
    <name type="scientific">Burkholderia humptydooensis</name>
    <dbReference type="NCBI Taxonomy" id="430531"/>
    <lineage>
        <taxon>Bacteria</taxon>
        <taxon>Pseudomonadati</taxon>
        <taxon>Pseudomonadota</taxon>
        <taxon>Betaproteobacteria</taxon>
        <taxon>Burkholderiales</taxon>
        <taxon>Burkholderiaceae</taxon>
        <taxon>Burkholderia</taxon>
        <taxon>pseudomallei group</taxon>
    </lineage>
</organism>
<accession>A0A7T2WZM8</accession>
<dbReference type="RefSeq" id="WP_006024219.1">
    <property type="nucleotide sequence ID" value="NZ_CP013380.1"/>
</dbReference>
<protein>
    <submittedName>
        <fullName evidence="1">DUF1906 domain-containing protein</fullName>
    </submittedName>
</protein>
<dbReference type="InterPro" id="IPR017853">
    <property type="entry name" value="GH"/>
</dbReference>
<dbReference type="SUPFAM" id="SSF51445">
    <property type="entry name" value="(Trans)glycosidases"/>
    <property type="match status" value="1"/>
</dbReference>
<dbReference type="InterPro" id="IPR015020">
    <property type="entry name" value="Rv2525c-like_Glyco_Hydro-like"/>
</dbReference>
<dbReference type="AlphaFoldDB" id="A0A7U4P6R1"/>
<evidence type="ECO:0000313" key="1">
    <source>
        <dbReference type="EMBL" id="QPS44045.1"/>
    </source>
</evidence>
<dbReference type="EMBL" id="CP065686">
    <property type="protein sequence ID" value="QPS44045.1"/>
    <property type="molecule type" value="Genomic_DNA"/>
</dbReference>
<sequence>MTFYAGFDIEDFPGLDQLKWLKEKTNLSWCGYHLTPPPGRPDSEWKGKREALTKQGWGLLPLYRSQQADPAKIDEKQGKDDGSDAAELMDNEKFRKGAYVFIDWRSSSLADEKAKAYLLAWADNVMKGKYQYRPGVCCSGKLAAKIATWTADLDPPPELRIWATKETIEELHPYSGSIGQFETDNPANCGYADAIAYQYEKDSVLMLWTLQVGLSSSTLKDPSAP</sequence>
<dbReference type="Proteomes" id="UP000594943">
    <property type="component" value="Chromosome 1"/>
</dbReference>
<name>A0A7U4P6R1_9BURK</name>
<gene>
    <name evidence="1" type="ORF">I6G56_02740</name>
</gene>
<accession>A0A7U4P6R1</accession>
<dbReference type="KEGG" id="bhg:I6G56_02740"/>
<dbReference type="Pfam" id="PF08924">
    <property type="entry name" value="Rv2525c_GlyHyd-like"/>
    <property type="match status" value="1"/>
</dbReference>
<reference evidence="1 2" key="1">
    <citation type="submission" date="2020-12" db="EMBL/GenBank/DDBJ databases">
        <title>FDA dAtabase for Regulatory Grade micrObial Sequences (FDA-ARGOS): Supporting development and validation of Infectious Disease Dx tests.</title>
        <authorList>
            <person name="Nelson B."/>
            <person name="Plummer A."/>
            <person name="Tallon L."/>
            <person name="Sadzewicz L."/>
            <person name="Zhao X."/>
            <person name="Boylan J."/>
            <person name="Ott S."/>
            <person name="Bowen H."/>
            <person name="Vavikolanu K."/>
            <person name="Mehta A."/>
            <person name="Aluvathingal J."/>
            <person name="Nadendla S."/>
            <person name="Myers T."/>
            <person name="Yan Y."/>
            <person name="Sichtig H."/>
        </authorList>
    </citation>
    <scope>NUCLEOTIDE SEQUENCE [LARGE SCALE GENOMIC DNA]</scope>
    <source>
        <strain evidence="1 2">FDAARGOS_899</strain>
    </source>
</reference>